<evidence type="ECO:0000313" key="1">
    <source>
        <dbReference type="EMBL" id="KYC40040.1"/>
    </source>
</evidence>
<accession>A0A139X5S3</accession>
<dbReference type="Proteomes" id="UP000076925">
    <property type="component" value="Unassembled WGS sequence"/>
</dbReference>
<sequence>MNTVTIQLTDEHLLKLQETATHLGMSLEELVLKSVEELLERSEVTFKEATDYVLQKNSELYQRLA</sequence>
<gene>
    <name evidence="1" type="ORF">WA1_29220</name>
</gene>
<keyword evidence="1" id="KW-0238">DNA-binding</keyword>
<organism evidence="1 2">
    <name type="scientific">Scytonema hofmannii PCC 7110</name>
    <dbReference type="NCBI Taxonomy" id="128403"/>
    <lineage>
        <taxon>Bacteria</taxon>
        <taxon>Bacillati</taxon>
        <taxon>Cyanobacteriota</taxon>
        <taxon>Cyanophyceae</taxon>
        <taxon>Nostocales</taxon>
        <taxon>Scytonemataceae</taxon>
        <taxon>Scytonema</taxon>
    </lineage>
</organism>
<comment type="caution">
    <text evidence="1">The sequence shown here is derived from an EMBL/GenBank/DDBJ whole genome shotgun (WGS) entry which is preliminary data.</text>
</comment>
<proteinExistence type="predicted"/>
<dbReference type="AlphaFoldDB" id="A0A139X5S3"/>
<dbReference type="RefSeq" id="WP_017747064.1">
    <property type="nucleotide sequence ID" value="NZ_KQ976354.1"/>
</dbReference>
<evidence type="ECO:0000313" key="2">
    <source>
        <dbReference type="Proteomes" id="UP000076925"/>
    </source>
</evidence>
<dbReference type="GO" id="GO:0003677">
    <property type="term" value="F:DNA binding"/>
    <property type="evidence" value="ECO:0007669"/>
    <property type="project" value="UniProtKB-KW"/>
</dbReference>
<keyword evidence="2" id="KW-1185">Reference proteome</keyword>
<dbReference type="EMBL" id="ANNX02000031">
    <property type="protein sequence ID" value="KYC40040.1"/>
    <property type="molecule type" value="Genomic_DNA"/>
</dbReference>
<name>A0A139X5S3_9CYAN</name>
<reference evidence="1 2" key="1">
    <citation type="journal article" date="2013" name="Genome Biol. Evol.">
        <title>Genomes of Stigonematalean cyanobacteria (subsection V) and the evolution of oxygenic photosynthesis from prokaryotes to plastids.</title>
        <authorList>
            <person name="Dagan T."/>
            <person name="Roettger M."/>
            <person name="Stucken K."/>
            <person name="Landan G."/>
            <person name="Koch R."/>
            <person name="Major P."/>
            <person name="Gould S.B."/>
            <person name="Goremykin V.V."/>
            <person name="Rippka R."/>
            <person name="Tandeau de Marsac N."/>
            <person name="Gugger M."/>
            <person name="Lockhart P.J."/>
            <person name="Allen J.F."/>
            <person name="Brune I."/>
            <person name="Maus I."/>
            <person name="Puhler A."/>
            <person name="Martin W.F."/>
        </authorList>
    </citation>
    <scope>NUCLEOTIDE SEQUENCE [LARGE SCALE GENOMIC DNA]</scope>
    <source>
        <strain evidence="1 2">PCC 7110</strain>
    </source>
</reference>
<protein>
    <submittedName>
        <fullName evidence="1">DNA-binding protein</fullName>
    </submittedName>
</protein>